<accession>A0A0M4E9Q3</accession>
<dbReference type="AlphaFoldDB" id="A0A0M4E9Q3"/>
<dbReference type="Gene3D" id="3.60.20.10">
    <property type="entry name" value="Glutamine Phosphoribosylpyrophosphate, subunit 1, domain 1"/>
    <property type="match status" value="1"/>
</dbReference>
<dbReference type="Proteomes" id="UP000494163">
    <property type="component" value="Chromosome 2L"/>
</dbReference>
<dbReference type="STRING" id="30019.A0A0M4E9Q3"/>
<dbReference type="GO" id="GO:0051603">
    <property type="term" value="P:proteolysis involved in protein catabolic process"/>
    <property type="evidence" value="ECO:0007669"/>
    <property type="project" value="InterPro"/>
</dbReference>
<dbReference type="SUPFAM" id="SSF56235">
    <property type="entry name" value="N-terminal nucleophile aminohydrolases (Ntn hydrolases)"/>
    <property type="match status" value="1"/>
</dbReference>
<dbReference type="Pfam" id="PF00227">
    <property type="entry name" value="Proteasome"/>
    <property type="match status" value="1"/>
</dbReference>
<protein>
    <submittedName>
        <fullName evidence="1">Maker567</fullName>
    </submittedName>
</protein>
<dbReference type="InterPro" id="IPR029055">
    <property type="entry name" value="Ntn_hydrolases_N"/>
</dbReference>
<dbReference type="SMR" id="A0A0M4E9Q3"/>
<evidence type="ECO:0000313" key="2">
    <source>
        <dbReference type="Proteomes" id="UP000494163"/>
    </source>
</evidence>
<dbReference type="PROSITE" id="PS51257">
    <property type="entry name" value="PROKAR_LIPOPROTEIN"/>
    <property type="match status" value="1"/>
</dbReference>
<name>A0A0M4E9Q3_DROBS</name>
<dbReference type="GO" id="GO:0005839">
    <property type="term" value="C:proteasome core complex"/>
    <property type="evidence" value="ECO:0007669"/>
    <property type="project" value="InterPro"/>
</dbReference>
<dbReference type="EMBL" id="CP012523">
    <property type="protein sequence ID" value="ALC39927.1"/>
    <property type="molecule type" value="Genomic_DNA"/>
</dbReference>
<dbReference type="OMA" id="CASIFRM"/>
<reference evidence="1 2" key="1">
    <citation type="submission" date="2015-08" db="EMBL/GenBank/DDBJ databases">
        <title>Ancestral chromatin configuration constrains chromatin evolution on differentiating sex chromosomes in Drosophila.</title>
        <authorList>
            <person name="Zhou Q."/>
            <person name="Bachtrog D."/>
        </authorList>
    </citation>
    <scope>NUCLEOTIDE SEQUENCE [LARGE SCALE GENOMIC DNA]</scope>
    <source>
        <tissue evidence="1">Whole larvae</tissue>
    </source>
</reference>
<gene>
    <name evidence="1" type="ORF">Dbus_chr2Lg2012</name>
</gene>
<dbReference type="InterPro" id="IPR001353">
    <property type="entry name" value="Proteasome_sua/b"/>
</dbReference>
<dbReference type="OrthoDB" id="268428at2759"/>
<evidence type="ECO:0000313" key="1">
    <source>
        <dbReference type="EMBL" id="ALC39927.1"/>
    </source>
</evidence>
<organism evidence="1 2">
    <name type="scientific">Drosophila busckii</name>
    <name type="common">Fruit fly</name>
    <dbReference type="NCBI Taxonomy" id="30019"/>
    <lineage>
        <taxon>Eukaryota</taxon>
        <taxon>Metazoa</taxon>
        <taxon>Ecdysozoa</taxon>
        <taxon>Arthropoda</taxon>
        <taxon>Hexapoda</taxon>
        <taxon>Insecta</taxon>
        <taxon>Pterygota</taxon>
        <taxon>Neoptera</taxon>
        <taxon>Endopterygota</taxon>
        <taxon>Diptera</taxon>
        <taxon>Brachycera</taxon>
        <taxon>Muscomorpha</taxon>
        <taxon>Ephydroidea</taxon>
        <taxon>Drosophilidae</taxon>
        <taxon>Drosophila</taxon>
    </lineage>
</organism>
<proteinExistence type="predicted"/>
<sequence length="123" mass="13849">MSTKTLSHFARNRLVRNLSRKAGTVISLLVAGCDPIEEPRLYHIDAQGAEHKLNFCSIGMSNVVCASIFRMMWRPNLTYSEALDILKRCIAEIQKRMALNLVSFDIILIDKDGIAKKETVKKG</sequence>
<keyword evidence="2" id="KW-1185">Reference proteome</keyword>